<protein>
    <submittedName>
        <fullName evidence="2">Uncharacterized protein</fullName>
    </submittedName>
</protein>
<feature type="compositionally biased region" description="Basic and acidic residues" evidence="1">
    <location>
        <begin position="128"/>
        <end position="149"/>
    </location>
</feature>
<feature type="region of interest" description="Disordered" evidence="1">
    <location>
        <begin position="67"/>
        <end position="155"/>
    </location>
</feature>
<evidence type="ECO:0000313" key="3">
    <source>
        <dbReference type="Proteomes" id="UP000807504"/>
    </source>
</evidence>
<comment type="caution">
    <text evidence="2">The sequence shown here is derived from an EMBL/GenBank/DDBJ whole genome shotgun (WGS) entry which is preliminary data.</text>
</comment>
<organism evidence="2 3">
    <name type="scientific">Argiope bruennichi</name>
    <name type="common">Wasp spider</name>
    <name type="synonym">Aranea bruennichi</name>
    <dbReference type="NCBI Taxonomy" id="94029"/>
    <lineage>
        <taxon>Eukaryota</taxon>
        <taxon>Metazoa</taxon>
        <taxon>Ecdysozoa</taxon>
        <taxon>Arthropoda</taxon>
        <taxon>Chelicerata</taxon>
        <taxon>Arachnida</taxon>
        <taxon>Araneae</taxon>
        <taxon>Araneomorphae</taxon>
        <taxon>Entelegynae</taxon>
        <taxon>Araneoidea</taxon>
        <taxon>Araneidae</taxon>
        <taxon>Argiope</taxon>
    </lineage>
</organism>
<evidence type="ECO:0000313" key="2">
    <source>
        <dbReference type="EMBL" id="KAF8777442.1"/>
    </source>
</evidence>
<gene>
    <name evidence="2" type="ORF">HNY73_014304</name>
</gene>
<accession>A0A8T0ENJ3</accession>
<proteinExistence type="predicted"/>
<feature type="compositionally biased region" description="Acidic residues" evidence="1">
    <location>
        <begin position="69"/>
        <end position="79"/>
    </location>
</feature>
<feature type="compositionally biased region" description="Basic and acidic residues" evidence="1">
    <location>
        <begin position="91"/>
        <end position="108"/>
    </location>
</feature>
<keyword evidence="3" id="KW-1185">Reference proteome</keyword>
<dbReference type="Proteomes" id="UP000807504">
    <property type="component" value="Unassembled WGS sequence"/>
</dbReference>
<dbReference type="AlphaFoldDB" id="A0A8T0ENJ3"/>
<reference evidence="2" key="1">
    <citation type="journal article" date="2020" name="bioRxiv">
        <title>Chromosome-level reference genome of the European wasp spider Argiope bruennichi: a resource for studies on range expansion and evolutionary adaptation.</title>
        <authorList>
            <person name="Sheffer M.M."/>
            <person name="Hoppe A."/>
            <person name="Krehenwinkel H."/>
            <person name="Uhl G."/>
            <person name="Kuss A.W."/>
            <person name="Jensen L."/>
            <person name="Jensen C."/>
            <person name="Gillespie R.G."/>
            <person name="Hoff K.J."/>
            <person name="Prost S."/>
        </authorList>
    </citation>
    <scope>NUCLEOTIDE SEQUENCE</scope>
</reference>
<dbReference type="EMBL" id="JABXBU010002072">
    <property type="protein sequence ID" value="KAF8777442.1"/>
    <property type="molecule type" value="Genomic_DNA"/>
</dbReference>
<name>A0A8T0ENJ3_ARGBR</name>
<sequence length="155" mass="17628">MILSSDTPKFQNNSKSVAEYIISNPDFLDDLVKSHISQDRVRAWIKQPTDDDIGITEAVDYEGNVEITAQEEAEEEEEEVYKSSSSKTKKKESSSKELEVKKSGDPISKKFSKRILQVLPTGEEDEKSEAKLKEKTTEDESPQESEKQKIQMLIQ</sequence>
<evidence type="ECO:0000256" key="1">
    <source>
        <dbReference type="SAM" id="MobiDB-lite"/>
    </source>
</evidence>
<reference evidence="2" key="2">
    <citation type="submission" date="2020-06" db="EMBL/GenBank/DDBJ databases">
        <authorList>
            <person name="Sheffer M."/>
        </authorList>
    </citation>
    <scope>NUCLEOTIDE SEQUENCE</scope>
</reference>